<reference evidence="7" key="1">
    <citation type="journal article" date="2019" name="Int. J. Syst. Evol. Microbiol.">
        <title>The Global Catalogue of Microorganisms (GCM) 10K type strain sequencing project: providing services to taxonomists for standard genome sequencing and annotation.</title>
        <authorList>
            <consortium name="The Broad Institute Genomics Platform"/>
            <consortium name="The Broad Institute Genome Sequencing Center for Infectious Disease"/>
            <person name="Wu L."/>
            <person name="Ma J."/>
        </authorList>
    </citation>
    <scope>NUCLEOTIDE SEQUENCE [LARGE SCALE GENOMIC DNA]</scope>
    <source>
        <strain evidence="7">JCM 16898</strain>
    </source>
</reference>
<dbReference type="InterPro" id="IPR000847">
    <property type="entry name" value="LysR_HTH_N"/>
</dbReference>
<dbReference type="PROSITE" id="PS50931">
    <property type="entry name" value="HTH_LYSR"/>
    <property type="match status" value="1"/>
</dbReference>
<accession>A0ABP6V123</accession>
<dbReference type="SUPFAM" id="SSF46785">
    <property type="entry name" value="Winged helix' DNA-binding domain"/>
    <property type="match status" value="1"/>
</dbReference>
<dbReference type="Gene3D" id="1.10.10.10">
    <property type="entry name" value="Winged helix-like DNA-binding domain superfamily/Winged helix DNA-binding domain"/>
    <property type="match status" value="1"/>
</dbReference>
<dbReference type="SUPFAM" id="SSF53850">
    <property type="entry name" value="Periplasmic binding protein-like II"/>
    <property type="match status" value="1"/>
</dbReference>
<evidence type="ECO:0000259" key="5">
    <source>
        <dbReference type="PROSITE" id="PS50931"/>
    </source>
</evidence>
<dbReference type="PANTHER" id="PTHR30346">
    <property type="entry name" value="TRANSCRIPTIONAL DUAL REGULATOR HCAR-RELATED"/>
    <property type="match status" value="1"/>
</dbReference>
<dbReference type="Pfam" id="PF03466">
    <property type="entry name" value="LysR_substrate"/>
    <property type="match status" value="1"/>
</dbReference>
<evidence type="ECO:0000256" key="1">
    <source>
        <dbReference type="ARBA" id="ARBA00009437"/>
    </source>
</evidence>
<gene>
    <name evidence="6" type="ORF">GCM10022222_04940</name>
</gene>
<keyword evidence="2" id="KW-0805">Transcription regulation</keyword>
<proteinExistence type="inferred from homology"/>
<sequence length="295" mass="32265">MELRQLRYFVAIFEHRSISRAAEHLRISQPALTRQLHQLERHVKVPLFERVPSGVSPTPAALALHEHAVLVLRLADATGEVARSAGPAREVVRIGLPPGAPAPWLDQVLDALRVRVPEAAATLTDASSTDQVRMLREGHLDLALTHQRPAAPVTARLLYEQPFGIAVRPGRPLARRRRCRLADLDGLRILAHSREQVTAEHDRVLSAAEALGVHPEWVFARFVENALACVTASDAVAALLTRPSAQRLLPGWPWLPLTDPGFALPTWLACQPQVRAIVATVAEVFATTSPPDPAV</sequence>
<dbReference type="InterPro" id="IPR036390">
    <property type="entry name" value="WH_DNA-bd_sf"/>
</dbReference>
<evidence type="ECO:0000313" key="7">
    <source>
        <dbReference type="Proteomes" id="UP001500689"/>
    </source>
</evidence>
<dbReference type="InterPro" id="IPR005119">
    <property type="entry name" value="LysR_subst-bd"/>
</dbReference>
<dbReference type="PANTHER" id="PTHR30346:SF17">
    <property type="entry name" value="LYSR FAMILY TRANSCRIPTIONAL REGULATOR"/>
    <property type="match status" value="1"/>
</dbReference>
<feature type="domain" description="HTH lysR-type" evidence="5">
    <location>
        <begin position="1"/>
        <end position="58"/>
    </location>
</feature>
<dbReference type="RefSeq" id="WP_344854750.1">
    <property type="nucleotide sequence ID" value="NZ_BAAAZN010000001.1"/>
</dbReference>
<dbReference type="PRINTS" id="PR00039">
    <property type="entry name" value="HTHLYSR"/>
</dbReference>
<evidence type="ECO:0000256" key="4">
    <source>
        <dbReference type="ARBA" id="ARBA00023163"/>
    </source>
</evidence>
<keyword evidence="4" id="KW-0804">Transcription</keyword>
<dbReference type="Pfam" id="PF00126">
    <property type="entry name" value="HTH_1"/>
    <property type="match status" value="1"/>
</dbReference>
<comment type="similarity">
    <text evidence="1">Belongs to the LysR transcriptional regulatory family.</text>
</comment>
<evidence type="ECO:0000256" key="3">
    <source>
        <dbReference type="ARBA" id="ARBA00023125"/>
    </source>
</evidence>
<dbReference type="EMBL" id="BAAAZN010000001">
    <property type="protein sequence ID" value="GAA3525158.1"/>
    <property type="molecule type" value="Genomic_DNA"/>
</dbReference>
<evidence type="ECO:0000256" key="2">
    <source>
        <dbReference type="ARBA" id="ARBA00023015"/>
    </source>
</evidence>
<protein>
    <submittedName>
        <fullName evidence="6">LysR family transcriptional regulator</fullName>
    </submittedName>
</protein>
<name>A0ABP6V123_9PSEU</name>
<dbReference type="InterPro" id="IPR036388">
    <property type="entry name" value="WH-like_DNA-bd_sf"/>
</dbReference>
<organism evidence="6 7">
    <name type="scientific">Amycolatopsis ultiminotia</name>
    <dbReference type="NCBI Taxonomy" id="543629"/>
    <lineage>
        <taxon>Bacteria</taxon>
        <taxon>Bacillati</taxon>
        <taxon>Actinomycetota</taxon>
        <taxon>Actinomycetes</taxon>
        <taxon>Pseudonocardiales</taxon>
        <taxon>Pseudonocardiaceae</taxon>
        <taxon>Amycolatopsis</taxon>
    </lineage>
</organism>
<dbReference type="Proteomes" id="UP001500689">
    <property type="component" value="Unassembled WGS sequence"/>
</dbReference>
<dbReference type="Gene3D" id="3.40.190.10">
    <property type="entry name" value="Periplasmic binding protein-like II"/>
    <property type="match status" value="2"/>
</dbReference>
<keyword evidence="3" id="KW-0238">DNA-binding</keyword>
<evidence type="ECO:0000313" key="6">
    <source>
        <dbReference type="EMBL" id="GAA3525158.1"/>
    </source>
</evidence>
<keyword evidence="7" id="KW-1185">Reference proteome</keyword>
<comment type="caution">
    <text evidence="6">The sequence shown here is derived from an EMBL/GenBank/DDBJ whole genome shotgun (WGS) entry which is preliminary data.</text>
</comment>